<evidence type="ECO:0000256" key="2">
    <source>
        <dbReference type="ARBA" id="ARBA00008352"/>
    </source>
</evidence>
<feature type="region of interest" description="Disordered" evidence="5">
    <location>
        <begin position="144"/>
        <end position="209"/>
    </location>
</feature>
<evidence type="ECO:0000256" key="5">
    <source>
        <dbReference type="SAM" id="MobiDB-lite"/>
    </source>
</evidence>
<accession>A0A9W8ADU6</accession>
<evidence type="ECO:0000256" key="4">
    <source>
        <dbReference type="PIRNR" id="PIRNR000777"/>
    </source>
</evidence>
<dbReference type="PANTHER" id="PTHR15367">
    <property type="entry name" value="DNA-DIRECTED RNA POLYMERASE III"/>
    <property type="match status" value="1"/>
</dbReference>
<comment type="subunit">
    <text evidence="4">Component of the RNA polymerase III (Pol III) complex.</text>
</comment>
<dbReference type="Proteomes" id="UP001150569">
    <property type="component" value="Unassembled WGS sequence"/>
</dbReference>
<dbReference type="EMBL" id="JANBPT010000050">
    <property type="protein sequence ID" value="KAJ1929029.1"/>
    <property type="molecule type" value="Genomic_DNA"/>
</dbReference>
<proteinExistence type="inferred from homology"/>
<feature type="compositionally biased region" description="Acidic residues" evidence="5">
    <location>
        <begin position="193"/>
        <end position="209"/>
    </location>
</feature>
<protein>
    <recommendedName>
        <fullName evidence="4">DNA-directed RNA polymerase III subunit</fullName>
    </recommendedName>
</protein>
<keyword evidence="3 4" id="KW-0539">Nucleus</keyword>
<feature type="compositionally biased region" description="Acidic residues" evidence="5">
    <location>
        <begin position="144"/>
        <end position="155"/>
    </location>
</feature>
<dbReference type="PIRSF" id="PIRSF000777">
    <property type="entry name" value="RNA_polIII_C31"/>
    <property type="match status" value="1"/>
</dbReference>
<dbReference type="AlphaFoldDB" id="A0A9W8ADU6"/>
<comment type="subcellular location">
    <subcellularLocation>
        <location evidence="1 4">Nucleus</location>
    </subcellularLocation>
</comment>
<keyword evidence="7" id="KW-1185">Reference proteome</keyword>
<comment type="caution">
    <text evidence="6">The sequence shown here is derived from an EMBL/GenBank/DDBJ whole genome shotgun (WGS) entry which is preliminary data.</text>
</comment>
<comment type="function">
    <text evidence="4">DNA-dependent RNA polymerase catalyzes the transcription of DNA into RNA using the four ribonucleoside triphosphates as substrates. Specific peripheric component of RNA polymerase III which synthesizes small RNAs, such as 5S rRNA and tRNAs.</text>
</comment>
<evidence type="ECO:0000256" key="1">
    <source>
        <dbReference type="ARBA" id="ARBA00004123"/>
    </source>
</evidence>
<evidence type="ECO:0000313" key="6">
    <source>
        <dbReference type="EMBL" id="KAJ1929029.1"/>
    </source>
</evidence>
<dbReference type="GO" id="GO:0005666">
    <property type="term" value="C:RNA polymerase III complex"/>
    <property type="evidence" value="ECO:0007669"/>
    <property type="project" value="UniProtKB-UniRule"/>
</dbReference>
<name>A0A9W8ADU6_9FUNG</name>
<dbReference type="OrthoDB" id="5377312at2759"/>
<sequence length="209" mass="23346">MSRGRGRGRGGVPGQNMGAALLYNEMGASLFKDPGDLFPSIDLPQRQMPTSQERETLDLFRAYKEELQQTPFYLVPPPPPKEIERYSDKYFHNTVPAATVGKLHQANLDSGFFPPELHGVVDRAQAKKGLGVVRKRTTNVDLDALDALDGEDGEGDKDGEKGEGDDEEGLEEELDDEEHEEENDYMDTYFDNGEGDDDIDDGDDREQTY</sequence>
<reference evidence="6" key="1">
    <citation type="submission" date="2022-07" db="EMBL/GenBank/DDBJ databases">
        <title>Phylogenomic reconstructions and comparative analyses of Kickxellomycotina fungi.</title>
        <authorList>
            <person name="Reynolds N.K."/>
            <person name="Stajich J.E."/>
            <person name="Barry K."/>
            <person name="Grigoriev I.V."/>
            <person name="Crous P."/>
            <person name="Smith M.E."/>
        </authorList>
    </citation>
    <scope>NUCLEOTIDE SEQUENCE</scope>
    <source>
        <strain evidence="6">RSA 861</strain>
    </source>
</reference>
<dbReference type="GO" id="GO:0006383">
    <property type="term" value="P:transcription by RNA polymerase III"/>
    <property type="evidence" value="ECO:0007669"/>
    <property type="project" value="UniProtKB-UniRule"/>
</dbReference>
<feature type="compositionally biased region" description="Acidic residues" evidence="5">
    <location>
        <begin position="163"/>
        <end position="185"/>
    </location>
</feature>
<dbReference type="Pfam" id="PF11705">
    <property type="entry name" value="RNA_pol_3_Rpc31"/>
    <property type="match status" value="1"/>
</dbReference>
<organism evidence="6 7">
    <name type="scientific">Tieghemiomyces parasiticus</name>
    <dbReference type="NCBI Taxonomy" id="78921"/>
    <lineage>
        <taxon>Eukaryota</taxon>
        <taxon>Fungi</taxon>
        <taxon>Fungi incertae sedis</taxon>
        <taxon>Zoopagomycota</taxon>
        <taxon>Kickxellomycotina</taxon>
        <taxon>Dimargaritomycetes</taxon>
        <taxon>Dimargaritales</taxon>
        <taxon>Dimargaritaceae</taxon>
        <taxon>Tieghemiomyces</taxon>
    </lineage>
</organism>
<dbReference type="InterPro" id="IPR024661">
    <property type="entry name" value="RNA_pol_III_Rpc31"/>
</dbReference>
<gene>
    <name evidence="6" type="ORF">IWQ60_001525</name>
</gene>
<dbReference type="PANTHER" id="PTHR15367:SF2">
    <property type="entry name" value="DNA-DIRECTED RNA POLYMERASE III SUBUNIT"/>
    <property type="match status" value="1"/>
</dbReference>
<evidence type="ECO:0000313" key="7">
    <source>
        <dbReference type="Proteomes" id="UP001150569"/>
    </source>
</evidence>
<comment type="similarity">
    <text evidence="2 4">Belongs to the eukaryotic RPC7 RNA polymerase subunit family.</text>
</comment>
<evidence type="ECO:0000256" key="3">
    <source>
        <dbReference type="ARBA" id="ARBA00023242"/>
    </source>
</evidence>